<evidence type="ECO:0008006" key="2">
    <source>
        <dbReference type="Google" id="ProtNLM"/>
    </source>
</evidence>
<accession>A0A382IXU9</accession>
<gene>
    <name evidence="1" type="ORF">METZ01_LOCUS257202</name>
</gene>
<dbReference type="AlphaFoldDB" id="A0A382IXU9"/>
<reference evidence="1" key="1">
    <citation type="submission" date="2018-05" db="EMBL/GenBank/DDBJ databases">
        <authorList>
            <person name="Lanie J.A."/>
            <person name="Ng W.-L."/>
            <person name="Kazmierczak K.M."/>
            <person name="Andrzejewski T.M."/>
            <person name="Davidsen T.M."/>
            <person name="Wayne K.J."/>
            <person name="Tettelin H."/>
            <person name="Glass J.I."/>
            <person name="Rusch D."/>
            <person name="Podicherti R."/>
            <person name="Tsui H.-C.T."/>
            <person name="Winkler M.E."/>
        </authorList>
    </citation>
    <scope>NUCLEOTIDE SEQUENCE</scope>
</reference>
<protein>
    <recommendedName>
        <fullName evidence="2">NIPSNAP domain-containing protein</fullName>
    </recommendedName>
</protein>
<organism evidence="1">
    <name type="scientific">marine metagenome</name>
    <dbReference type="NCBI Taxonomy" id="408172"/>
    <lineage>
        <taxon>unclassified sequences</taxon>
        <taxon>metagenomes</taxon>
        <taxon>ecological metagenomes</taxon>
    </lineage>
</organism>
<evidence type="ECO:0000313" key="1">
    <source>
        <dbReference type="EMBL" id="SVC04348.1"/>
    </source>
</evidence>
<proteinExistence type="predicted"/>
<name>A0A382IXU9_9ZZZZ</name>
<sequence length="149" mass="17508">MMTRIMIIALVTISTLFAQRGETWNTSETVYTVTTIDLEPNTDAQYLNQLKRTWTNNMEVFKTEGLVEEFHIYKSINQYDGDFDLLLVVRYKNLAMFDSNAKNNKRWDKAFAKAREAVSDEESQKITATFPKMRTILDQKLMREITYIK</sequence>
<dbReference type="EMBL" id="UINC01070304">
    <property type="protein sequence ID" value="SVC04348.1"/>
    <property type="molecule type" value="Genomic_DNA"/>
</dbReference>